<sequence>MSLSPEERSHRARIAALARWSREDPRAGAQRGQEGLLNKFREQVAAEAAARGERVSGSELERRAHTRRREHMARLAYSRSKTARSQDTGWAA</sequence>
<dbReference type="KEGG" id="mtua:CSH63_01055"/>
<dbReference type="Proteomes" id="UP000267804">
    <property type="component" value="Chromosome"/>
</dbReference>
<feature type="compositionally biased region" description="Polar residues" evidence="1">
    <location>
        <begin position="79"/>
        <end position="92"/>
    </location>
</feature>
<evidence type="ECO:0000313" key="3">
    <source>
        <dbReference type="Proteomes" id="UP000267804"/>
    </source>
</evidence>
<evidence type="ECO:0000313" key="2">
    <source>
        <dbReference type="EMBL" id="AYF26072.1"/>
    </source>
</evidence>
<dbReference type="EMBL" id="CP024087">
    <property type="protein sequence ID" value="AYF26072.1"/>
    <property type="molecule type" value="Genomic_DNA"/>
</dbReference>
<protein>
    <submittedName>
        <fullName evidence="2">Uncharacterized protein</fullName>
    </submittedName>
</protein>
<feature type="compositionally biased region" description="Basic and acidic residues" evidence="1">
    <location>
        <begin position="48"/>
        <end position="63"/>
    </location>
</feature>
<reference evidence="2 3" key="1">
    <citation type="submission" date="2017-10" db="EMBL/GenBank/DDBJ databases">
        <title>Integration of genomic and chemical information greatly accelerates assignment of the full stereostructure of myelolactone, a potent inhibitor of myeloma from a marine-derived Micromonospora.</title>
        <authorList>
            <person name="Kim M.C."/>
            <person name="Machado H."/>
            <person name="Jensen P.R."/>
            <person name="Fenical W."/>
        </authorList>
    </citation>
    <scope>NUCLEOTIDE SEQUENCE [LARGE SCALE GENOMIC DNA]</scope>
    <source>
        <strain evidence="2 3">CNY-010</strain>
    </source>
</reference>
<accession>A0A386WEG0</accession>
<dbReference type="RefSeq" id="WP_120568633.1">
    <property type="nucleotide sequence ID" value="NZ_CP024087.1"/>
</dbReference>
<dbReference type="AlphaFoldDB" id="A0A386WEG0"/>
<name>A0A386WEG0_9ACTN</name>
<feature type="region of interest" description="Disordered" evidence="1">
    <location>
        <begin position="48"/>
        <end position="92"/>
    </location>
</feature>
<organism evidence="2 3">
    <name type="scientific">Micromonospora tulbaghiae</name>
    <dbReference type="NCBI Taxonomy" id="479978"/>
    <lineage>
        <taxon>Bacteria</taxon>
        <taxon>Bacillati</taxon>
        <taxon>Actinomycetota</taxon>
        <taxon>Actinomycetes</taxon>
        <taxon>Micromonosporales</taxon>
        <taxon>Micromonosporaceae</taxon>
        <taxon>Micromonospora</taxon>
    </lineage>
</organism>
<gene>
    <name evidence="2" type="ORF">CSH63_01055</name>
</gene>
<evidence type="ECO:0000256" key="1">
    <source>
        <dbReference type="SAM" id="MobiDB-lite"/>
    </source>
</evidence>
<proteinExistence type="predicted"/>